<dbReference type="eggNOG" id="COG1752">
    <property type="taxonomic scope" value="Bacteria"/>
</dbReference>
<dbReference type="GO" id="GO:0016042">
    <property type="term" value="P:lipid catabolic process"/>
    <property type="evidence" value="ECO:0007669"/>
    <property type="project" value="UniProtKB-UniRule"/>
</dbReference>
<feature type="active site" description="Proton acceptor" evidence="4">
    <location>
        <position position="249"/>
    </location>
</feature>
<feature type="active site" description="Nucleophile" evidence="4">
    <location>
        <position position="96"/>
    </location>
</feature>
<sequence>MSSHQADGTATEPDIPPLGADTPGRRADAPADRRNPPPATGRRARFQSPGIRPCGGGRPVNLALQGGGAHGAFTWGVLDAILADDRISIESMSGTSAGAMNAAVVANGLAGSGDREAARVGLERFWGAVAHTSRLSPFKRGPLGWLTGSWGLDANPFFLGADLMQRLFSPYELNPINHNPLQSIVEEQVDFDRVRRCDRVQVFVTATSVRSGRPRVFRHDELTADHIMASACLPFLYQAVEIGDEAYWDGGYMGNPALWPFIYRGGSRDIVLVQINPLERADVPKRARDIINRLNEITFNASLYREMRAIAFVSRLLEEGRLPPEDYKKMFIHMVSGGDEMAALSASSKFNTEWQFLTWLRDLGRDRARRWLDDNARHLGERSTVDVGRTFLGAGEHHSLPPWLDPASDPAPPSSADAE</sequence>
<dbReference type="PANTHER" id="PTHR14226">
    <property type="entry name" value="NEUROPATHY TARGET ESTERASE/SWISS CHEESE D.MELANOGASTER"/>
    <property type="match status" value="1"/>
</dbReference>
<feature type="compositionally biased region" description="Basic and acidic residues" evidence="5">
    <location>
        <begin position="23"/>
        <end position="35"/>
    </location>
</feature>
<feature type="short sequence motif" description="GXSXG" evidence="4">
    <location>
        <begin position="94"/>
        <end position="98"/>
    </location>
</feature>
<keyword evidence="8" id="KW-1185">Reference proteome</keyword>
<dbReference type="Proteomes" id="UP000009881">
    <property type="component" value="Unassembled WGS sequence"/>
</dbReference>
<dbReference type="STRING" id="1238182.C882_2883"/>
<reference evidence="7 8" key="1">
    <citation type="journal article" date="2013" name="Genome Announc.">
        <title>Draft Genome Sequence of an Alphaproteobacterium, Caenispirillum salinarum AK4(T), Isolated from a Solar Saltern.</title>
        <authorList>
            <person name="Khatri I."/>
            <person name="Singh A."/>
            <person name="Korpole S."/>
            <person name="Pinnaka A.K."/>
            <person name="Subramanian S."/>
        </authorList>
    </citation>
    <scope>NUCLEOTIDE SEQUENCE [LARGE SCALE GENOMIC DNA]</scope>
    <source>
        <strain evidence="7 8">AK4</strain>
    </source>
</reference>
<comment type="caution">
    <text evidence="7">The sequence shown here is derived from an EMBL/GenBank/DDBJ whole genome shotgun (WGS) entry which is preliminary data.</text>
</comment>
<keyword evidence="1 4" id="KW-0378">Hydrolase</keyword>
<dbReference type="Pfam" id="PF01734">
    <property type="entry name" value="Patatin"/>
    <property type="match status" value="1"/>
</dbReference>
<dbReference type="InterPro" id="IPR050301">
    <property type="entry name" value="NTE"/>
</dbReference>
<dbReference type="InterPro" id="IPR016035">
    <property type="entry name" value="Acyl_Trfase/lysoPLipase"/>
</dbReference>
<feature type="region of interest" description="Disordered" evidence="5">
    <location>
        <begin position="397"/>
        <end position="419"/>
    </location>
</feature>
<evidence type="ECO:0000256" key="1">
    <source>
        <dbReference type="ARBA" id="ARBA00022801"/>
    </source>
</evidence>
<gene>
    <name evidence="7" type="ORF">C882_2883</name>
</gene>
<evidence type="ECO:0000259" key="6">
    <source>
        <dbReference type="PROSITE" id="PS51635"/>
    </source>
</evidence>
<keyword evidence="3 4" id="KW-0443">Lipid metabolism</keyword>
<protein>
    <submittedName>
        <fullName evidence="7">Ferredoxin reductase</fullName>
    </submittedName>
</protein>
<evidence type="ECO:0000256" key="4">
    <source>
        <dbReference type="PROSITE-ProRule" id="PRU01161"/>
    </source>
</evidence>
<evidence type="ECO:0000256" key="5">
    <source>
        <dbReference type="SAM" id="MobiDB-lite"/>
    </source>
</evidence>
<evidence type="ECO:0000256" key="2">
    <source>
        <dbReference type="ARBA" id="ARBA00022963"/>
    </source>
</evidence>
<name>K9GJH6_9PROT</name>
<feature type="domain" description="PNPLA" evidence="6">
    <location>
        <begin position="62"/>
        <end position="262"/>
    </location>
</feature>
<proteinExistence type="predicted"/>
<dbReference type="RefSeq" id="WP_009542874.1">
    <property type="nucleotide sequence ID" value="NZ_ANHY01000037.1"/>
</dbReference>
<evidence type="ECO:0000313" key="8">
    <source>
        <dbReference type="Proteomes" id="UP000009881"/>
    </source>
</evidence>
<organism evidence="7 8">
    <name type="scientific">Caenispirillum salinarum AK4</name>
    <dbReference type="NCBI Taxonomy" id="1238182"/>
    <lineage>
        <taxon>Bacteria</taxon>
        <taxon>Pseudomonadati</taxon>
        <taxon>Pseudomonadota</taxon>
        <taxon>Alphaproteobacteria</taxon>
        <taxon>Rhodospirillales</taxon>
        <taxon>Novispirillaceae</taxon>
        <taxon>Caenispirillum</taxon>
    </lineage>
</organism>
<evidence type="ECO:0000313" key="7">
    <source>
        <dbReference type="EMBL" id="EKV26115.1"/>
    </source>
</evidence>
<dbReference type="PROSITE" id="PS51635">
    <property type="entry name" value="PNPLA"/>
    <property type="match status" value="1"/>
</dbReference>
<dbReference type="AlphaFoldDB" id="K9GJH6"/>
<feature type="short sequence motif" description="GXGXXG" evidence="4">
    <location>
        <begin position="66"/>
        <end position="71"/>
    </location>
</feature>
<accession>K9GJH6</accession>
<dbReference type="Gene3D" id="3.40.1090.10">
    <property type="entry name" value="Cytosolic phospholipase A2 catalytic domain"/>
    <property type="match status" value="2"/>
</dbReference>
<feature type="compositionally biased region" description="Low complexity" evidence="5">
    <location>
        <begin position="400"/>
        <end position="419"/>
    </location>
</feature>
<dbReference type="InterPro" id="IPR002641">
    <property type="entry name" value="PNPLA_dom"/>
</dbReference>
<dbReference type="EMBL" id="ANHY01000037">
    <property type="protein sequence ID" value="EKV26115.1"/>
    <property type="molecule type" value="Genomic_DNA"/>
</dbReference>
<evidence type="ECO:0000256" key="3">
    <source>
        <dbReference type="ARBA" id="ARBA00023098"/>
    </source>
</evidence>
<dbReference type="GO" id="GO:0016787">
    <property type="term" value="F:hydrolase activity"/>
    <property type="evidence" value="ECO:0007669"/>
    <property type="project" value="UniProtKB-UniRule"/>
</dbReference>
<dbReference type="SUPFAM" id="SSF52151">
    <property type="entry name" value="FabD/lysophospholipase-like"/>
    <property type="match status" value="1"/>
</dbReference>
<dbReference type="PATRIC" id="fig|1238182.3.peg.4434"/>
<feature type="short sequence motif" description="DGA/G" evidence="4">
    <location>
        <begin position="249"/>
        <end position="251"/>
    </location>
</feature>
<feature type="region of interest" description="Disordered" evidence="5">
    <location>
        <begin position="1"/>
        <end position="57"/>
    </location>
</feature>
<dbReference type="PANTHER" id="PTHR14226:SF78">
    <property type="entry name" value="SLR0060 PROTEIN"/>
    <property type="match status" value="1"/>
</dbReference>
<keyword evidence="2 4" id="KW-0442">Lipid degradation</keyword>